<accession>A0A7R8R6G2</accession>
<evidence type="ECO:0000313" key="2">
    <source>
        <dbReference type="Proteomes" id="UP000596247"/>
    </source>
</evidence>
<evidence type="ECO:0000313" key="1">
    <source>
        <dbReference type="EMBL" id="CAD5236164.1"/>
    </source>
</evidence>
<sequence>MSNRKAAETLILDTLAKIDNNGPNRGIWAKKFSTMSDEAFEAFIDALDSGEQTLHMFVPNKSEHGVDALRNIKIAKELGHDFFERLWLTDERTGKTFLTPKKYMVIDMIVRRQEQTLEKKISIPDHNRTIDDMTGQPTGDSKGSAISFPEFQILTSKDLDRSIEELFKVRGGDEKAFREQNRLILQTGEGPLDTLKQTPTRVRSTESLKCILLAMHMGNSL</sequence>
<gene>
    <name evidence="1" type="ORF">LLCLJKAH_00175</name>
</gene>
<protein>
    <submittedName>
        <fullName evidence="1">Uncharacterized protein</fullName>
    </submittedName>
</protein>
<dbReference type="Proteomes" id="UP000596247">
    <property type="component" value="Chromosome"/>
</dbReference>
<organism evidence="1 2">
    <name type="scientific">Klebsiella phage vB_KvM-Eowyn</name>
    <dbReference type="NCBI Taxonomy" id="2762819"/>
    <lineage>
        <taxon>Viruses</taxon>
        <taxon>Duplodnaviria</taxon>
        <taxon>Heunggongvirae</taxon>
        <taxon>Uroviricota</taxon>
        <taxon>Caudoviricetes</taxon>
        <taxon>Chimalliviridae</taxon>
        <taxon>Eowynvirus</taxon>
        <taxon>Eowynvirus eowyn</taxon>
    </lineage>
</organism>
<name>A0A7R8R6G2_9CAUD</name>
<reference evidence="1 2" key="1">
    <citation type="submission" date="2020-09" db="EMBL/GenBank/DDBJ databases">
        <authorList>
            <person name="Jameson E."/>
        </authorList>
    </citation>
    <scope>NUCLEOTIDE SEQUENCE [LARGE SCALE GENOMIC DNA]</scope>
</reference>
<dbReference type="EMBL" id="LR881104">
    <property type="protein sequence ID" value="CAD5236164.1"/>
    <property type="molecule type" value="Genomic_DNA"/>
</dbReference>
<keyword evidence="2" id="KW-1185">Reference proteome</keyword>
<proteinExistence type="predicted"/>